<dbReference type="EMBL" id="CAUM01000076">
    <property type="protein sequence ID" value="CCV05778.1"/>
    <property type="molecule type" value="Genomic_DNA"/>
</dbReference>
<name>M5ENQ7_9HYPH</name>
<sequence>MRSDLEALLGKKLTYPNLRYGCLHRPHANWRSNEEGTEFVNGGSAEAQVQGQCARPASGSVRSGTRIRRCNHPYIARNSLHGVG</sequence>
<dbReference type="Proteomes" id="UP000012062">
    <property type="component" value="Unassembled WGS sequence"/>
</dbReference>
<proteinExistence type="predicted"/>
<comment type="caution">
    <text evidence="1">The sequence shown here is derived from an EMBL/GenBank/DDBJ whole genome shotgun (WGS) entry which is preliminary data.</text>
</comment>
<organism evidence="1 2">
    <name type="scientific">Mesorhizobium metallidurans STM 2683</name>
    <dbReference type="NCBI Taxonomy" id="1297569"/>
    <lineage>
        <taxon>Bacteria</taxon>
        <taxon>Pseudomonadati</taxon>
        <taxon>Pseudomonadota</taxon>
        <taxon>Alphaproteobacteria</taxon>
        <taxon>Hyphomicrobiales</taxon>
        <taxon>Phyllobacteriaceae</taxon>
        <taxon>Mesorhizobium</taxon>
    </lineage>
</organism>
<accession>M5ENQ7</accession>
<keyword evidence="2" id="KW-1185">Reference proteome</keyword>
<protein>
    <submittedName>
        <fullName evidence="1">Uncharacterized protein</fullName>
    </submittedName>
</protein>
<gene>
    <name evidence="1" type="ORF">MESS2_1670007</name>
</gene>
<reference evidence="1 2" key="1">
    <citation type="submission" date="2013-02" db="EMBL/GenBank/DDBJ databases">
        <authorList>
            <person name="Genoscope - CEA"/>
        </authorList>
    </citation>
    <scope>NUCLEOTIDE SEQUENCE [LARGE SCALE GENOMIC DNA]</scope>
    <source>
        <strain evidence="1 2">STM 2683</strain>
    </source>
</reference>
<evidence type="ECO:0000313" key="2">
    <source>
        <dbReference type="Proteomes" id="UP000012062"/>
    </source>
</evidence>
<dbReference type="AlphaFoldDB" id="M5ENQ7"/>
<dbReference type="STRING" id="1297569.MESS2_1670007"/>
<evidence type="ECO:0000313" key="1">
    <source>
        <dbReference type="EMBL" id="CCV05778.1"/>
    </source>
</evidence>